<sequence>MCQAGVVYEDIHVTSGGRSVVLEDYQGRSQSESEIGYSAAWFVCQDEKNGKLAHYDNDGETRVNGWCLEHICIKNDNDSNDNIALFDSTSSTSTIISPF</sequence>
<keyword evidence="2" id="KW-1185">Reference proteome</keyword>
<evidence type="ECO:0000313" key="2">
    <source>
        <dbReference type="Proteomes" id="UP000828390"/>
    </source>
</evidence>
<accession>A0A9D4BPV4</accession>
<proteinExistence type="predicted"/>
<comment type="caution">
    <text evidence="1">The sequence shown here is derived from an EMBL/GenBank/DDBJ whole genome shotgun (WGS) entry which is preliminary data.</text>
</comment>
<evidence type="ECO:0000313" key="1">
    <source>
        <dbReference type="EMBL" id="KAH3711991.1"/>
    </source>
</evidence>
<dbReference type="Proteomes" id="UP000828390">
    <property type="component" value="Unassembled WGS sequence"/>
</dbReference>
<name>A0A9D4BPV4_DREPO</name>
<protein>
    <submittedName>
        <fullName evidence="1">Uncharacterized protein</fullName>
    </submittedName>
</protein>
<dbReference type="AlphaFoldDB" id="A0A9D4BPV4"/>
<gene>
    <name evidence="1" type="ORF">DPMN_071668</name>
</gene>
<organism evidence="1 2">
    <name type="scientific">Dreissena polymorpha</name>
    <name type="common">Zebra mussel</name>
    <name type="synonym">Mytilus polymorpha</name>
    <dbReference type="NCBI Taxonomy" id="45954"/>
    <lineage>
        <taxon>Eukaryota</taxon>
        <taxon>Metazoa</taxon>
        <taxon>Spiralia</taxon>
        <taxon>Lophotrochozoa</taxon>
        <taxon>Mollusca</taxon>
        <taxon>Bivalvia</taxon>
        <taxon>Autobranchia</taxon>
        <taxon>Heteroconchia</taxon>
        <taxon>Euheterodonta</taxon>
        <taxon>Imparidentia</taxon>
        <taxon>Neoheterodontei</taxon>
        <taxon>Myida</taxon>
        <taxon>Dreissenoidea</taxon>
        <taxon>Dreissenidae</taxon>
        <taxon>Dreissena</taxon>
    </lineage>
</organism>
<dbReference type="EMBL" id="JAIWYP010000014">
    <property type="protein sequence ID" value="KAH3711991.1"/>
    <property type="molecule type" value="Genomic_DNA"/>
</dbReference>
<reference evidence="1" key="1">
    <citation type="journal article" date="2019" name="bioRxiv">
        <title>The Genome of the Zebra Mussel, Dreissena polymorpha: A Resource for Invasive Species Research.</title>
        <authorList>
            <person name="McCartney M.A."/>
            <person name="Auch B."/>
            <person name="Kono T."/>
            <person name="Mallez S."/>
            <person name="Zhang Y."/>
            <person name="Obille A."/>
            <person name="Becker A."/>
            <person name="Abrahante J.E."/>
            <person name="Garbe J."/>
            <person name="Badalamenti J.P."/>
            <person name="Herman A."/>
            <person name="Mangelson H."/>
            <person name="Liachko I."/>
            <person name="Sullivan S."/>
            <person name="Sone E.D."/>
            <person name="Koren S."/>
            <person name="Silverstein K.A.T."/>
            <person name="Beckman K.B."/>
            <person name="Gohl D.M."/>
        </authorList>
    </citation>
    <scope>NUCLEOTIDE SEQUENCE</scope>
    <source>
        <strain evidence="1">Duluth1</strain>
        <tissue evidence="1">Whole animal</tissue>
    </source>
</reference>
<reference evidence="1" key="2">
    <citation type="submission" date="2020-11" db="EMBL/GenBank/DDBJ databases">
        <authorList>
            <person name="McCartney M.A."/>
            <person name="Auch B."/>
            <person name="Kono T."/>
            <person name="Mallez S."/>
            <person name="Becker A."/>
            <person name="Gohl D.M."/>
            <person name="Silverstein K.A.T."/>
            <person name="Koren S."/>
            <person name="Bechman K.B."/>
            <person name="Herman A."/>
            <person name="Abrahante J.E."/>
            <person name="Garbe J."/>
        </authorList>
    </citation>
    <scope>NUCLEOTIDE SEQUENCE</scope>
    <source>
        <strain evidence="1">Duluth1</strain>
        <tissue evidence="1">Whole animal</tissue>
    </source>
</reference>